<comment type="caution">
    <text evidence="1">The sequence shown here is derived from an EMBL/GenBank/DDBJ whole genome shotgun (WGS) entry which is preliminary data.</text>
</comment>
<keyword evidence="2" id="KW-1185">Reference proteome</keyword>
<proteinExistence type="predicted"/>
<evidence type="ECO:0000313" key="2">
    <source>
        <dbReference type="Proteomes" id="UP001165960"/>
    </source>
</evidence>
<dbReference type="Proteomes" id="UP001165960">
    <property type="component" value="Unassembled WGS sequence"/>
</dbReference>
<accession>A0ACC2T4J8</accession>
<organism evidence="1 2">
    <name type="scientific">Entomophthora muscae</name>
    <dbReference type="NCBI Taxonomy" id="34485"/>
    <lineage>
        <taxon>Eukaryota</taxon>
        <taxon>Fungi</taxon>
        <taxon>Fungi incertae sedis</taxon>
        <taxon>Zoopagomycota</taxon>
        <taxon>Entomophthoromycotina</taxon>
        <taxon>Entomophthoromycetes</taxon>
        <taxon>Entomophthorales</taxon>
        <taxon>Entomophthoraceae</taxon>
        <taxon>Entomophthora</taxon>
    </lineage>
</organism>
<gene>
    <name evidence="1" type="ORF">DSO57_1020672</name>
</gene>
<name>A0ACC2T4J8_9FUNG</name>
<protein>
    <submittedName>
        <fullName evidence="1">Uncharacterized protein</fullName>
    </submittedName>
</protein>
<sequence length="65" mass="7294">MFVPFPVLSFTESLLKRWTLYDAFQAPQHALLARPIQQAASDLAPPAEVARNQSWIANALLPFNN</sequence>
<reference evidence="1" key="1">
    <citation type="submission" date="2022-04" db="EMBL/GenBank/DDBJ databases">
        <title>Genome of the entomopathogenic fungus Entomophthora muscae.</title>
        <authorList>
            <person name="Elya C."/>
            <person name="Lovett B.R."/>
            <person name="Lee E."/>
            <person name="Macias A.M."/>
            <person name="Hajek A.E."/>
            <person name="De Bivort B.L."/>
            <person name="Kasson M.T."/>
            <person name="De Fine Licht H.H."/>
            <person name="Stajich J.E."/>
        </authorList>
    </citation>
    <scope>NUCLEOTIDE SEQUENCE</scope>
    <source>
        <strain evidence="1">Berkeley</strain>
    </source>
</reference>
<dbReference type="EMBL" id="QTSX02003648">
    <property type="protein sequence ID" value="KAJ9069227.1"/>
    <property type="molecule type" value="Genomic_DNA"/>
</dbReference>
<evidence type="ECO:0000313" key="1">
    <source>
        <dbReference type="EMBL" id="KAJ9069227.1"/>
    </source>
</evidence>